<organism evidence="1 2">
    <name type="scientific">Streptomyces bullii</name>
    <dbReference type="NCBI Taxonomy" id="349910"/>
    <lineage>
        <taxon>Bacteria</taxon>
        <taxon>Bacillati</taxon>
        <taxon>Actinomycetota</taxon>
        <taxon>Actinomycetes</taxon>
        <taxon>Kitasatosporales</taxon>
        <taxon>Streptomycetaceae</taxon>
        <taxon>Streptomyces</taxon>
    </lineage>
</organism>
<evidence type="ECO:0000313" key="1">
    <source>
        <dbReference type="EMBL" id="MFC5636059.1"/>
    </source>
</evidence>
<comment type="caution">
    <text evidence="1">The sequence shown here is derived from an EMBL/GenBank/DDBJ whole genome shotgun (WGS) entry which is preliminary data.</text>
</comment>
<evidence type="ECO:0008006" key="3">
    <source>
        <dbReference type="Google" id="ProtNLM"/>
    </source>
</evidence>
<reference evidence="2" key="1">
    <citation type="journal article" date="2019" name="Int. J. Syst. Evol. Microbiol.">
        <title>The Global Catalogue of Microorganisms (GCM) 10K type strain sequencing project: providing services to taxonomists for standard genome sequencing and annotation.</title>
        <authorList>
            <consortium name="The Broad Institute Genomics Platform"/>
            <consortium name="The Broad Institute Genome Sequencing Center for Infectious Disease"/>
            <person name="Wu L."/>
            <person name="Ma J."/>
        </authorList>
    </citation>
    <scope>NUCLEOTIDE SEQUENCE [LARGE SCALE GENOMIC DNA]</scope>
    <source>
        <strain evidence="2">CGMCC 4.7248</strain>
    </source>
</reference>
<accession>A0ABW0UTJ8</accession>
<keyword evidence="2" id="KW-1185">Reference proteome</keyword>
<evidence type="ECO:0000313" key="2">
    <source>
        <dbReference type="Proteomes" id="UP001596154"/>
    </source>
</evidence>
<name>A0ABW0UTJ8_9ACTN</name>
<protein>
    <recommendedName>
        <fullName evidence="3">Secreted protein</fullName>
    </recommendedName>
</protein>
<dbReference type="RefSeq" id="WP_381023276.1">
    <property type="nucleotide sequence ID" value="NZ_JBHSNY010000006.1"/>
</dbReference>
<dbReference type="EMBL" id="JBHSNY010000006">
    <property type="protein sequence ID" value="MFC5636059.1"/>
    <property type="molecule type" value="Genomic_DNA"/>
</dbReference>
<sequence length="149" mass="15048">MITAWSPRHTARARVCAGLPRVLALAVLVFGILFAHGPHAEGIEGHLSTGAAAVLADRTETGTAIHDEHMPEPVVVTDGHRDGHGSPHPAEHCLTGQPQQGATGVTPDCAPSVGGPVTSVRSQVGPGLTGAGLRGASAVAMKASVVQQV</sequence>
<dbReference type="Proteomes" id="UP001596154">
    <property type="component" value="Unassembled WGS sequence"/>
</dbReference>
<gene>
    <name evidence="1" type="ORF">ACFPZJ_20110</name>
</gene>
<proteinExistence type="predicted"/>